<dbReference type="Gene3D" id="3.40.50.150">
    <property type="entry name" value="Vaccinia Virus protein VP39"/>
    <property type="match status" value="1"/>
</dbReference>
<dbReference type="PANTHER" id="PTHR33841:SF1">
    <property type="entry name" value="DNA METHYLTRANSFERASE A"/>
    <property type="match status" value="1"/>
</dbReference>
<dbReference type="Proteomes" id="UP000010824">
    <property type="component" value="Chromosome"/>
</dbReference>
<dbReference type="InterPro" id="IPR050953">
    <property type="entry name" value="N4_N6_ade-DNA_methylase"/>
</dbReference>
<evidence type="ECO:0000256" key="3">
    <source>
        <dbReference type="ARBA" id="ARBA00022679"/>
    </source>
</evidence>
<evidence type="ECO:0000256" key="5">
    <source>
        <dbReference type="ARBA" id="ARBA00047942"/>
    </source>
</evidence>
<reference evidence="8 9" key="2">
    <citation type="journal article" date="2014" name="Genome Announc.">
        <title>Complete Genome Sequence of Methanoregula formicica SMSPT, a Mesophilic Hydrogenotrophic Methanogen Isolated from a Methanogenic Upflow Anaerobic Sludge Blanket Reactor.</title>
        <authorList>
            <person name="Yamamoto K."/>
            <person name="Tamaki H."/>
            <person name="Cadillo-Quiroz H."/>
            <person name="Imachi H."/>
            <person name="Kyrpides N."/>
            <person name="Woyke T."/>
            <person name="Goodwin L."/>
            <person name="Zinder S.H."/>
            <person name="Kamagata Y."/>
            <person name="Liu W.T."/>
        </authorList>
    </citation>
    <scope>NUCLEOTIDE SEQUENCE [LARGE SCALE GENOMIC DNA]</scope>
    <source>
        <strain evidence="9">DSM 22288 / NBRC 105244 / SMSP</strain>
    </source>
</reference>
<dbReference type="PANTHER" id="PTHR33841">
    <property type="entry name" value="DNA METHYLTRANSFERASE YEEA-RELATED"/>
    <property type="match status" value="1"/>
</dbReference>
<evidence type="ECO:0000313" key="8">
    <source>
        <dbReference type="EMBL" id="AGB03898.1"/>
    </source>
</evidence>
<dbReference type="PRINTS" id="PR00507">
    <property type="entry name" value="N12N6MTFRASE"/>
</dbReference>
<keyword evidence="4" id="KW-0949">S-adenosyl-L-methionine</keyword>
<evidence type="ECO:0000256" key="1">
    <source>
        <dbReference type="ARBA" id="ARBA00011900"/>
    </source>
</evidence>
<dbReference type="AlphaFoldDB" id="L0HKP6"/>
<dbReference type="OrthoDB" id="105652at2157"/>
<dbReference type="eggNOG" id="arCOG02635">
    <property type="taxonomic scope" value="Archaea"/>
</dbReference>
<name>L0HKP6_METFS</name>
<evidence type="ECO:0000256" key="4">
    <source>
        <dbReference type="ARBA" id="ARBA00022691"/>
    </source>
</evidence>
<keyword evidence="3" id="KW-0808">Transferase</keyword>
<dbReference type="RefSeq" id="WP_015286860.1">
    <property type="nucleotide sequence ID" value="NC_019943.1"/>
</dbReference>
<dbReference type="KEGG" id="mfo:Metfor_2918"/>
<keyword evidence="8" id="KW-0378">Hydrolase</keyword>
<dbReference type="Pfam" id="PF07669">
    <property type="entry name" value="Eco57I"/>
    <property type="match status" value="1"/>
</dbReference>
<dbReference type="EMBL" id="CP003167">
    <property type="protein sequence ID" value="AGB03898.1"/>
    <property type="molecule type" value="Genomic_DNA"/>
</dbReference>
<comment type="catalytic activity">
    <reaction evidence="5">
        <text>a 2'-deoxyadenosine in DNA + S-adenosyl-L-methionine = an N(6)-methyl-2'-deoxyadenosine in DNA + S-adenosyl-L-homocysteine + H(+)</text>
        <dbReference type="Rhea" id="RHEA:15197"/>
        <dbReference type="Rhea" id="RHEA-COMP:12418"/>
        <dbReference type="Rhea" id="RHEA-COMP:12419"/>
        <dbReference type="ChEBI" id="CHEBI:15378"/>
        <dbReference type="ChEBI" id="CHEBI:57856"/>
        <dbReference type="ChEBI" id="CHEBI:59789"/>
        <dbReference type="ChEBI" id="CHEBI:90615"/>
        <dbReference type="ChEBI" id="CHEBI:90616"/>
        <dbReference type="EC" id="2.1.1.72"/>
    </reaction>
</comment>
<feature type="region of interest" description="Disordered" evidence="6">
    <location>
        <begin position="593"/>
        <end position="614"/>
    </location>
</feature>
<protein>
    <recommendedName>
        <fullName evidence="1">site-specific DNA-methyltransferase (adenine-specific)</fullName>
        <ecNumber evidence="1">2.1.1.72</ecNumber>
    </recommendedName>
</protein>
<keyword evidence="2" id="KW-0489">Methyltransferase</keyword>
<keyword evidence="9" id="KW-1185">Reference proteome</keyword>
<dbReference type="STRING" id="593750.Metfor_2918"/>
<dbReference type="InterPro" id="IPR029063">
    <property type="entry name" value="SAM-dependent_MTases_sf"/>
</dbReference>
<reference evidence="9" key="1">
    <citation type="submission" date="2011-12" db="EMBL/GenBank/DDBJ databases">
        <title>Complete sequence of Methanoregula formicicum SMSP.</title>
        <authorList>
            <person name="Lucas S."/>
            <person name="Han J."/>
            <person name="Lapidus A."/>
            <person name="Cheng J.-F."/>
            <person name="Goodwin L."/>
            <person name="Pitluck S."/>
            <person name="Peters L."/>
            <person name="Ovchinnikova G."/>
            <person name="Teshima H."/>
            <person name="Detter J.C."/>
            <person name="Han C."/>
            <person name="Tapia R."/>
            <person name="Land M."/>
            <person name="Hauser L."/>
            <person name="Kyrpides N."/>
            <person name="Ivanova N."/>
            <person name="Pagani I."/>
            <person name="Imachi H."/>
            <person name="Tamaki H."/>
            <person name="Sekiguchi Y."/>
            <person name="Kamagata Y."/>
            <person name="Cadillo-Quiroz H."/>
            <person name="Zinder S."/>
            <person name="Liu W.-T."/>
            <person name="Woyke T."/>
        </authorList>
    </citation>
    <scope>NUCLEOTIDE SEQUENCE [LARGE SCALE GENOMIC DNA]</scope>
    <source>
        <strain evidence="9">DSM 22288 / NBRC 105244 / SMSP</strain>
    </source>
</reference>
<organism evidence="8 9">
    <name type="scientific">Methanoregula formicica (strain DSM 22288 / NBRC 105244 / SMSP)</name>
    <dbReference type="NCBI Taxonomy" id="593750"/>
    <lineage>
        <taxon>Archaea</taxon>
        <taxon>Methanobacteriati</taxon>
        <taxon>Methanobacteriota</taxon>
        <taxon>Stenosarchaea group</taxon>
        <taxon>Methanomicrobia</taxon>
        <taxon>Methanomicrobiales</taxon>
        <taxon>Methanoregulaceae</taxon>
        <taxon>Methanoregula</taxon>
    </lineage>
</organism>
<evidence type="ECO:0000313" key="9">
    <source>
        <dbReference type="Proteomes" id="UP000010824"/>
    </source>
</evidence>
<dbReference type="eggNOG" id="arCOG08946">
    <property type="taxonomic scope" value="Archaea"/>
</dbReference>
<keyword evidence="8" id="KW-0540">Nuclease</keyword>
<dbReference type="eggNOG" id="arCOG02636">
    <property type="taxonomic scope" value="Archaea"/>
</dbReference>
<evidence type="ECO:0000256" key="6">
    <source>
        <dbReference type="SAM" id="MobiDB-lite"/>
    </source>
</evidence>
<dbReference type="InParanoid" id="L0HKP6"/>
<dbReference type="HOGENOM" id="CLU_402071_0_0_2"/>
<dbReference type="InterPro" id="IPR011639">
    <property type="entry name" value="MethylTrfase_TaqI-like_dom"/>
</dbReference>
<accession>L0HKP6</accession>
<feature type="domain" description="Type II methyltransferase M.TaqI-like" evidence="7">
    <location>
        <begin position="255"/>
        <end position="426"/>
    </location>
</feature>
<dbReference type="GO" id="GO:0032259">
    <property type="term" value="P:methylation"/>
    <property type="evidence" value="ECO:0007669"/>
    <property type="project" value="UniProtKB-KW"/>
</dbReference>
<sequence length="778" mass="86381">MAGLAASERTVQDALSPGGAVLLSALEFTRDRIARRLVSDSHAITDHDLNYLTVSAFMQILFLKTGQACGFTEPGTLADLAGCNGITQRMGRACSDAGLDPERFFEPGPAGSRALPVVNDEPLRDAIGRLDSAELPDPVAGLPPEDLAAVLDHVVATRLQVGEGYRVARVGKSALLYTGTVDVPPQEVVEQVVTSAVRNGSKNAREEMREIRALDPACGAGLFLLALFRNRVRKKQGRNNRPLTISELLKVLSTSVFGTDIDPESVSAARFVLLLAFIEECRKSGPVVPGPDQIRAACTFLTETIRCGNALIGPDYFSGKPVFPFNAEERRRVNAFDWRAAYPDIMAQGGFDAVIGAPPPYRPFAVKAREEYFQTHYDSYAASAGLYGYFIERSLSLIRPGGTLAFLVPGTFLRSEHARPLRRLLLGRQITRVACTGRTRVLPEGDMPIYLLVLKNEGPRDPFTVSPDCFSGRHDFQLDPRMLDDGGWTLEDTRTEKILLKIRGKGTLLEEYVMGELGTGTHAEQDNPLVVNRVTRNRLTKNAWWARRFFVPLLCPADIRRYVPKKPSRYAITGTGSSRIRKCRALVQYLESGTERRGKESGRSTDDDEQDRAQDHVQEHFLPEKPMRKIIFALHQHSPAFSLDQKGTYAMASTVSAILRNDPYLAAILNSTLGRFIIWHICPYTDRGYHMSPASLGKFPVIVPDFEKFSDKKIYEKIMLLVSQMISLQDYCSRTKTDQERRFVQQEIDATDVRIDALVYELYGLTSEEIAVVEAGSA</sequence>
<keyword evidence="8" id="KW-0255">Endonuclease</keyword>
<dbReference type="GO" id="GO:0004519">
    <property type="term" value="F:endonuclease activity"/>
    <property type="evidence" value="ECO:0007669"/>
    <property type="project" value="UniProtKB-KW"/>
</dbReference>
<evidence type="ECO:0000256" key="2">
    <source>
        <dbReference type="ARBA" id="ARBA00022603"/>
    </source>
</evidence>
<dbReference type="EC" id="2.1.1.72" evidence="1"/>
<dbReference type="REBASE" id="58669">
    <property type="entry name" value="MfoSMSORF2918P"/>
</dbReference>
<dbReference type="GeneID" id="14308702"/>
<dbReference type="GO" id="GO:0009007">
    <property type="term" value="F:site-specific DNA-methyltransferase (adenine-specific) activity"/>
    <property type="evidence" value="ECO:0007669"/>
    <property type="project" value="UniProtKB-EC"/>
</dbReference>
<dbReference type="SUPFAM" id="SSF53335">
    <property type="entry name" value="S-adenosyl-L-methionine-dependent methyltransferases"/>
    <property type="match status" value="1"/>
</dbReference>
<dbReference type="GO" id="GO:0006304">
    <property type="term" value="P:DNA modification"/>
    <property type="evidence" value="ECO:0007669"/>
    <property type="project" value="InterPro"/>
</dbReference>
<evidence type="ECO:0000259" key="7">
    <source>
        <dbReference type="Pfam" id="PF07669"/>
    </source>
</evidence>
<gene>
    <name evidence="8" type="ordered locus">Metfor_2918</name>
</gene>
<proteinExistence type="predicted"/>